<comment type="subcellular location">
    <subcellularLocation>
        <location evidence="1">Membrane</location>
        <topology evidence="1">Single-pass membrane protein</topology>
    </subcellularLocation>
</comment>
<keyword evidence="2 6" id="KW-0812">Transmembrane</keyword>
<keyword evidence="8" id="KW-1185">Reference proteome</keyword>
<evidence type="ECO:0000256" key="6">
    <source>
        <dbReference type="SAM" id="Phobius"/>
    </source>
</evidence>
<organism evidence="7 8">
    <name type="scientific">Actinomadura latina</name>
    <dbReference type="NCBI Taxonomy" id="163603"/>
    <lineage>
        <taxon>Bacteria</taxon>
        <taxon>Bacillati</taxon>
        <taxon>Actinomycetota</taxon>
        <taxon>Actinomycetes</taxon>
        <taxon>Streptosporangiales</taxon>
        <taxon>Thermomonosporaceae</taxon>
        <taxon>Actinomadura</taxon>
    </lineage>
</organism>
<reference evidence="7 8" key="1">
    <citation type="submission" date="2020-04" db="EMBL/GenBank/DDBJ databases">
        <title>MicrobeNet Type strains.</title>
        <authorList>
            <person name="Nicholson A.C."/>
        </authorList>
    </citation>
    <scope>NUCLEOTIDE SEQUENCE [LARGE SCALE GENOMIC DNA]</scope>
    <source>
        <strain evidence="7 8">ATCC BAA-277</strain>
    </source>
</reference>
<sequence>MAGHYPPPPPPPRPPAPPYGRPPYGGPPYGGPPYGAPPPHGPGYGPPAYGRPQYRYAPLRPPPRRSAGGTIAGIFGGLTALVVLMILGFSVLGGTQSAASGTRAPISSGGGDALSPKEKAAASPLYKTGALTPVSCRLPRILPSAESMRQFMNTLSDCLDAAWAKQFQKARISFDRPHRVFWVEPGRSPCGSYPAPGASAFYCPANNTMYVGLKHVVETSGGESLSHYSVFARVIAHEYGHHVQDRAGILLYGDRQIESGDTATGNAASRRIELQAQCFAGAFLGSERSTLPMTREQYVAMIIDVRGRGEDRKPPDERDHGSGRHYAGWVVTGFDGRDLTVCNTWIAPPSKVS</sequence>
<dbReference type="InterPro" id="IPR007343">
    <property type="entry name" value="Uncharacterised_pept_Zn_put"/>
</dbReference>
<dbReference type="PANTHER" id="PTHR30168:SF0">
    <property type="entry name" value="INNER MEMBRANE PROTEIN"/>
    <property type="match status" value="1"/>
</dbReference>
<protein>
    <recommendedName>
        <fullName evidence="9">Metalloprotease</fullName>
    </recommendedName>
</protein>
<accession>A0A846Z2F4</accession>
<comment type="caution">
    <text evidence="7">The sequence shown here is derived from an EMBL/GenBank/DDBJ whole genome shotgun (WGS) entry which is preliminary data.</text>
</comment>
<keyword evidence="4 6" id="KW-0472">Membrane</keyword>
<gene>
    <name evidence="7" type="ORF">HGB48_20320</name>
</gene>
<dbReference type="PANTHER" id="PTHR30168">
    <property type="entry name" value="PUTATIVE MEMBRANE PROTEIN YPFJ"/>
    <property type="match status" value="1"/>
</dbReference>
<dbReference type="GO" id="GO:0016020">
    <property type="term" value="C:membrane"/>
    <property type="evidence" value="ECO:0007669"/>
    <property type="project" value="UniProtKB-SubCell"/>
</dbReference>
<dbReference type="EMBL" id="JAAXPI010000030">
    <property type="protein sequence ID" value="NKZ06077.1"/>
    <property type="molecule type" value="Genomic_DNA"/>
</dbReference>
<feature type="compositionally biased region" description="Low complexity" evidence="5">
    <location>
        <begin position="46"/>
        <end position="58"/>
    </location>
</feature>
<dbReference type="Proteomes" id="UP000579250">
    <property type="component" value="Unassembled WGS sequence"/>
</dbReference>
<evidence type="ECO:0000256" key="2">
    <source>
        <dbReference type="ARBA" id="ARBA00022692"/>
    </source>
</evidence>
<keyword evidence="3 6" id="KW-1133">Transmembrane helix</keyword>
<evidence type="ECO:0000256" key="5">
    <source>
        <dbReference type="SAM" id="MobiDB-lite"/>
    </source>
</evidence>
<evidence type="ECO:0000256" key="1">
    <source>
        <dbReference type="ARBA" id="ARBA00004167"/>
    </source>
</evidence>
<dbReference type="RefSeq" id="WP_083946550.1">
    <property type="nucleotide sequence ID" value="NZ_JAAXPI010000030.1"/>
</dbReference>
<evidence type="ECO:0000313" key="8">
    <source>
        <dbReference type="Proteomes" id="UP000579250"/>
    </source>
</evidence>
<evidence type="ECO:0008006" key="9">
    <source>
        <dbReference type="Google" id="ProtNLM"/>
    </source>
</evidence>
<name>A0A846Z2F4_9ACTN</name>
<feature type="compositionally biased region" description="Pro residues" evidence="5">
    <location>
        <begin position="1"/>
        <end position="45"/>
    </location>
</feature>
<feature type="region of interest" description="Disordered" evidence="5">
    <location>
        <begin position="1"/>
        <end position="62"/>
    </location>
</feature>
<evidence type="ECO:0000256" key="4">
    <source>
        <dbReference type="ARBA" id="ARBA00023136"/>
    </source>
</evidence>
<proteinExistence type="predicted"/>
<evidence type="ECO:0000256" key="3">
    <source>
        <dbReference type="ARBA" id="ARBA00022989"/>
    </source>
</evidence>
<feature type="transmembrane region" description="Helical" evidence="6">
    <location>
        <begin position="70"/>
        <end position="92"/>
    </location>
</feature>
<dbReference type="Pfam" id="PF04228">
    <property type="entry name" value="Zn_peptidase"/>
    <property type="match status" value="1"/>
</dbReference>
<dbReference type="AlphaFoldDB" id="A0A846Z2F4"/>
<evidence type="ECO:0000313" key="7">
    <source>
        <dbReference type="EMBL" id="NKZ06077.1"/>
    </source>
</evidence>